<protein>
    <submittedName>
        <fullName evidence="1">Uncharacterized protein</fullName>
    </submittedName>
</protein>
<keyword evidence="2" id="KW-1185">Reference proteome</keyword>
<evidence type="ECO:0000313" key="1">
    <source>
        <dbReference type="EMBL" id="KAJ7967820.1"/>
    </source>
</evidence>
<gene>
    <name evidence="1" type="ORF">O6P43_012028</name>
</gene>
<comment type="caution">
    <text evidence="1">The sequence shown here is derived from an EMBL/GenBank/DDBJ whole genome shotgun (WGS) entry which is preliminary data.</text>
</comment>
<dbReference type="EMBL" id="JARAOO010000005">
    <property type="protein sequence ID" value="KAJ7967820.1"/>
    <property type="molecule type" value="Genomic_DNA"/>
</dbReference>
<sequence length="130" mass="14157">MPELLQAGTPGFNSSKNGVQGSRIYGSSSTCSWLKQRTMEEDDCREIPGLLAPQVSDDSSVAAHKTTVSCFHIENLAGRKEEQELESAPQSTQCSLITGGLQCRHSCLFCPLIFTGIKLQQPPILAKNQF</sequence>
<dbReference type="KEGG" id="qsa:O6P43_012028"/>
<accession>A0AAD7M0R3</accession>
<organism evidence="1 2">
    <name type="scientific">Quillaja saponaria</name>
    <name type="common">Soap bark tree</name>
    <dbReference type="NCBI Taxonomy" id="32244"/>
    <lineage>
        <taxon>Eukaryota</taxon>
        <taxon>Viridiplantae</taxon>
        <taxon>Streptophyta</taxon>
        <taxon>Embryophyta</taxon>
        <taxon>Tracheophyta</taxon>
        <taxon>Spermatophyta</taxon>
        <taxon>Magnoliopsida</taxon>
        <taxon>eudicotyledons</taxon>
        <taxon>Gunneridae</taxon>
        <taxon>Pentapetalae</taxon>
        <taxon>rosids</taxon>
        <taxon>fabids</taxon>
        <taxon>Fabales</taxon>
        <taxon>Quillajaceae</taxon>
        <taxon>Quillaja</taxon>
    </lineage>
</organism>
<proteinExistence type="predicted"/>
<reference evidence="1" key="1">
    <citation type="journal article" date="2023" name="Science">
        <title>Elucidation of the pathway for biosynthesis of saponin adjuvants from the soapbark tree.</title>
        <authorList>
            <person name="Reed J."/>
            <person name="Orme A."/>
            <person name="El-Demerdash A."/>
            <person name="Owen C."/>
            <person name="Martin L.B.B."/>
            <person name="Misra R.C."/>
            <person name="Kikuchi S."/>
            <person name="Rejzek M."/>
            <person name="Martin A.C."/>
            <person name="Harkess A."/>
            <person name="Leebens-Mack J."/>
            <person name="Louveau T."/>
            <person name="Stephenson M.J."/>
            <person name="Osbourn A."/>
        </authorList>
    </citation>
    <scope>NUCLEOTIDE SEQUENCE</scope>
    <source>
        <strain evidence="1">S10</strain>
    </source>
</reference>
<evidence type="ECO:0000313" key="2">
    <source>
        <dbReference type="Proteomes" id="UP001163823"/>
    </source>
</evidence>
<dbReference type="Proteomes" id="UP001163823">
    <property type="component" value="Chromosome 5"/>
</dbReference>
<name>A0AAD7M0R3_QUISA</name>
<dbReference type="AlphaFoldDB" id="A0AAD7M0R3"/>